<protein>
    <recommendedName>
        <fullName evidence="4">60S ribosomal protein L18a</fullName>
    </recommendedName>
</protein>
<dbReference type="GO" id="GO:0005840">
    <property type="term" value="C:ribosome"/>
    <property type="evidence" value="ECO:0007669"/>
    <property type="project" value="UniProtKB-KW"/>
</dbReference>
<dbReference type="GO" id="GO:0006412">
    <property type="term" value="P:translation"/>
    <property type="evidence" value="ECO:0007669"/>
    <property type="project" value="InterPro"/>
</dbReference>
<dbReference type="Gene3D" id="3.10.20.10">
    <property type="match status" value="2"/>
</dbReference>
<sequence>MKVSGTLREHKVVGRCLLTPKCRMLPFYGMRIFVPNHVVLKKMKKSSREIVCCGQVFEKSPLQVKNFGIWLRYDSRSGTHNMYRQNRALTTAGAGPAPRHGHWHRARAHSIQIVKAEEMAASKCRQPAVKQFQDSKIRFPLLHQALCRQHKPCFATKRPNTFF</sequence>
<dbReference type="GO" id="GO:0003735">
    <property type="term" value="F:structural constituent of ribosome"/>
    <property type="evidence" value="ECO:0007669"/>
    <property type="project" value="InterPro"/>
</dbReference>
<evidence type="ECO:0000313" key="5">
    <source>
        <dbReference type="Ensembl" id="ENSCHIP00010001956.1"/>
    </source>
</evidence>
<proteinExistence type="inferred from homology"/>
<dbReference type="SUPFAM" id="SSF160374">
    <property type="entry name" value="RplX-like"/>
    <property type="match status" value="1"/>
</dbReference>
<reference evidence="5" key="2">
    <citation type="submission" date="2025-08" db="UniProtKB">
        <authorList>
            <consortium name="Ensembl"/>
        </authorList>
    </citation>
    <scope>IDENTIFICATION</scope>
</reference>
<reference evidence="5" key="1">
    <citation type="submission" date="2019-03" db="EMBL/GenBank/DDBJ databases">
        <title>Genome sequencing and reference-guided assembly of Black Bengal Goat (Capra hircus).</title>
        <authorList>
            <person name="Siddiki A.Z."/>
            <person name="Baten A."/>
            <person name="Billah M."/>
            <person name="Alam M.A.U."/>
            <person name="Shawrob K.S.M."/>
            <person name="Saha S."/>
            <person name="Chowdhury M."/>
            <person name="Rahman A.H."/>
            <person name="Stear M."/>
            <person name="Miah G."/>
            <person name="Das G.B."/>
            <person name="Hossain M.M."/>
            <person name="Kumkum M."/>
            <person name="Islam M.S."/>
            <person name="Mollah A.M."/>
            <person name="Ahsan A."/>
            <person name="Tusar F."/>
            <person name="Khan M.K.I."/>
        </authorList>
    </citation>
    <scope>NUCLEOTIDE SEQUENCE [LARGE SCALE GENOMIC DNA]</scope>
</reference>
<dbReference type="Ensembl" id="ENSCHIT00010002706.1">
    <property type="protein sequence ID" value="ENSCHIP00010001956.1"/>
    <property type="gene ID" value="ENSCHIG00010001444.1"/>
</dbReference>
<evidence type="ECO:0000256" key="3">
    <source>
        <dbReference type="ARBA" id="ARBA00023274"/>
    </source>
</evidence>
<dbReference type="PIRSF" id="PIRSF002190">
    <property type="entry name" value="Ribosomal_L18a"/>
    <property type="match status" value="1"/>
</dbReference>
<comment type="similarity">
    <text evidence="1 4">Belongs to the eukaryotic ribosomal protein eL20 family.</text>
</comment>
<dbReference type="GO" id="GO:1990904">
    <property type="term" value="C:ribonucleoprotein complex"/>
    <property type="evidence" value="ECO:0007669"/>
    <property type="project" value="UniProtKB-KW"/>
</dbReference>
<dbReference type="HAMAP" id="MF_00273">
    <property type="entry name" value="Ribosomal_eL20"/>
    <property type="match status" value="1"/>
</dbReference>
<dbReference type="InterPro" id="IPR028877">
    <property type="entry name" value="Ribosomal_eL20"/>
</dbReference>
<evidence type="ECO:0000256" key="2">
    <source>
        <dbReference type="ARBA" id="ARBA00022980"/>
    </source>
</evidence>
<organism evidence="5">
    <name type="scientific">Capra hircus</name>
    <name type="common">Goat</name>
    <dbReference type="NCBI Taxonomy" id="9925"/>
    <lineage>
        <taxon>Eukaryota</taxon>
        <taxon>Metazoa</taxon>
        <taxon>Chordata</taxon>
        <taxon>Craniata</taxon>
        <taxon>Vertebrata</taxon>
        <taxon>Euteleostomi</taxon>
        <taxon>Mammalia</taxon>
        <taxon>Eutheria</taxon>
        <taxon>Laurasiatheria</taxon>
        <taxon>Artiodactyla</taxon>
        <taxon>Ruminantia</taxon>
        <taxon>Pecora</taxon>
        <taxon>Bovidae</taxon>
        <taxon>Caprinae</taxon>
        <taxon>Capra</taxon>
    </lineage>
</organism>
<dbReference type="FunFam" id="3.10.20.10:FF:000001">
    <property type="entry name" value="60S ribosomal protein L18a"/>
    <property type="match status" value="1"/>
</dbReference>
<evidence type="ECO:0000256" key="4">
    <source>
        <dbReference type="PIRNR" id="PIRNR002190"/>
    </source>
</evidence>
<name>A0A8C2QQT8_CAPHI</name>
<evidence type="ECO:0000256" key="1">
    <source>
        <dbReference type="ARBA" id="ARBA00009362"/>
    </source>
</evidence>
<dbReference type="InterPro" id="IPR021138">
    <property type="entry name" value="Ribosomal_eL20_eukaryotes"/>
</dbReference>
<dbReference type="PANTHER" id="PTHR10052">
    <property type="entry name" value="60S RIBOSOMAL PROTEIN L18A"/>
    <property type="match status" value="1"/>
</dbReference>
<keyword evidence="3 4" id="KW-0687">Ribonucleoprotein</keyword>
<dbReference type="AlphaFoldDB" id="A0A8C2QQT8"/>
<accession>A0A8C2QQT8</accession>
<keyword evidence="2 4" id="KW-0689">Ribosomal protein</keyword>